<dbReference type="Proteomes" id="UP001060085">
    <property type="component" value="Linkage Group LG02"/>
</dbReference>
<evidence type="ECO:0000313" key="1">
    <source>
        <dbReference type="EMBL" id="KAI5676300.1"/>
    </source>
</evidence>
<accession>A0ACC0BUF4</accession>
<reference evidence="2" key="1">
    <citation type="journal article" date="2023" name="Nat. Plants">
        <title>Single-cell RNA sequencing provides a high-resolution roadmap for understanding the multicellular compartmentation of specialized metabolism.</title>
        <authorList>
            <person name="Sun S."/>
            <person name="Shen X."/>
            <person name="Li Y."/>
            <person name="Li Y."/>
            <person name="Wang S."/>
            <person name="Li R."/>
            <person name="Zhang H."/>
            <person name="Shen G."/>
            <person name="Guo B."/>
            <person name="Wei J."/>
            <person name="Xu J."/>
            <person name="St-Pierre B."/>
            <person name="Chen S."/>
            <person name="Sun C."/>
        </authorList>
    </citation>
    <scope>NUCLEOTIDE SEQUENCE [LARGE SCALE GENOMIC DNA]</scope>
</reference>
<sequence>MRGIKNSTYSNSTQTQILQKFQRQKFYRNILQKNSKNSNSTKISIEKFYKLKSTEKFYRLKFYSNSKFYRNFKNRNSTQTQGILRQKETKLMDKKPEATFATAHGSVNTGSLRSELLLGIVISI</sequence>
<gene>
    <name evidence="1" type="ORF">M9H77_07250</name>
</gene>
<proteinExistence type="predicted"/>
<evidence type="ECO:0000313" key="2">
    <source>
        <dbReference type="Proteomes" id="UP001060085"/>
    </source>
</evidence>
<protein>
    <submittedName>
        <fullName evidence="1">Uncharacterized protein</fullName>
    </submittedName>
</protein>
<comment type="caution">
    <text evidence="1">The sequence shown here is derived from an EMBL/GenBank/DDBJ whole genome shotgun (WGS) entry which is preliminary data.</text>
</comment>
<dbReference type="EMBL" id="CM044702">
    <property type="protein sequence ID" value="KAI5676300.1"/>
    <property type="molecule type" value="Genomic_DNA"/>
</dbReference>
<name>A0ACC0BUF4_CATRO</name>
<keyword evidence="2" id="KW-1185">Reference proteome</keyword>
<organism evidence="1 2">
    <name type="scientific">Catharanthus roseus</name>
    <name type="common">Madagascar periwinkle</name>
    <name type="synonym">Vinca rosea</name>
    <dbReference type="NCBI Taxonomy" id="4058"/>
    <lineage>
        <taxon>Eukaryota</taxon>
        <taxon>Viridiplantae</taxon>
        <taxon>Streptophyta</taxon>
        <taxon>Embryophyta</taxon>
        <taxon>Tracheophyta</taxon>
        <taxon>Spermatophyta</taxon>
        <taxon>Magnoliopsida</taxon>
        <taxon>eudicotyledons</taxon>
        <taxon>Gunneridae</taxon>
        <taxon>Pentapetalae</taxon>
        <taxon>asterids</taxon>
        <taxon>lamiids</taxon>
        <taxon>Gentianales</taxon>
        <taxon>Apocynaceae</taxon>
        <taxon>Rauvolfioideae</taxon>
        <taxon>Vinceae</taxon>
        <taxon>Catharanthinae</taxon>
        <taxon>Catharanthus</taxon>
    </lineage>
</organism>